<accession>Q3ANW9</accession>
<keyword evidence="4" id="KW-0479">Metal-binding</keyword>
<dbReference type="Pfam" id="PF02578">
    <property type="entry name" value="Cu-oxidase_4"/>
    <property type="match status" value="1"/>
</dbReference>
<dbReference type="GO" id="GO:0005507">
    <property type="term" value="F:copper ion binding"/>
    <property type="evidence" value="ECO:0007669"/>
    <property type="project" value="TreeGrafter"/>
</dbReference>
<dbReference type="SUPFAM" id="SSF64438">
    <property type="entry name" value="CNF1/YfiH-like putative cysteine hydrolases"/>
    <property type="match status" value="1"/>
</dbReference>
<comment type="catalytic activity">
    <reaction evidence="7">
        <text>adenosine + H2O + H(+) = inosine + NH4(+)</text>
        <dbReference type="Rhea" id="RHEA:24408"/>
        <dbReference type="ChEBI" id="CHEBI:15377"/>
        <dbReference type="ChEBI" id="CHEBI:15378"/>
        <dbReference type="ChEBI" id="CHEBI:16335"/>
        <dbReference type="ChEBI" id="CHEBI:17596"/>
        <dbReference type="ChEBI" id="CHEBI:28938"/>
        <dbReference type="EC" id="3.5.4.4"/>
    </reaction>
    <physiologicalReaction direction="left-to-right" evidence="7">
        <dbReference type="Rhea" id="RHEA:24409"/>
    </physiologicalReaction>
</comment>
<name>Q3ANW9_CHLCH</name>
<keyword evidence="6" id="KW-0862">Zinc</keyword>
<dbReference type="eggNOG" id="COG1496">
    <property type="taxonomic scope" value="Bacteria"/>
</dbReference>
<dbReference type="Gene3D" id="3.60.140.10">
    <property type="entry name" value="CNF1/YfiH-like putative cysteine hydrolases"/>
    <property type="match status" value="1"/>
</dbReference>
<dbReference type="CDD" id="cd16833">
    <property type="entry name" value="YfiH"/>
    <property type="match status" value="1"/>
</dbReference>
<evidence type="ECO:0000256" key="9">
    <source>
        <dbReference type="ARBA" id="ARBA00049893"/>
    </source>
</evidence>
<dbReference type="PANTHER" id="PTHR30616:SF2">
    <property type="entry name" value="PURINE NUCLEOSIDE PHOSPHORYLASE LACC1"/>
    <property type="match status" value="1"/>
</dbReference>
<comment type="catalytic activity">
    <reaction evidence="1">
        <text>inosine + phosphate = alpha-D-ribose 1-phosphate + hypoxanthine</text>
        <dbReference type="Rhea" id="RHEA:27646"/>
        <dbReference type="ChEBI" id="CHEBI:17368"/>
        <dbReference type="ChEBI" id="CHEBI:17596"/>
        <dbReference type="ChEBI" id="CHEBI:43474"/>
        <dbReference type="ChEBI" id="CHEBI:57720"/>
        <dbReference type="EC" id="2.4.2.1"/>
    </reaction>
    <physiologicalReaction direction="left-to-right" evidence="1">
        <dbReference type="Rhea" id="RHEA:27647"/>
    </physiologicalReaction>
</comment>
<evidence type="ECO:0000256" key="4">
    <source>
        <dbReference type="ARBA" id="ARBA00022723"/>
    </source>
</evidence>
<proteinExistence type="inferred from homology"/>
<evidence type="ECO:0000256" key="3">
    <source>
        <dbReference type="ARBA" id="ARBA00022679"/>
    </source>
</evidence>
<dbReference type="OrthoDB" id="4279at2"/>
<keyword evidence="3" id="KW-0808">Transferase</keyword>
<dbReference type="EMBL" id="CP000108">
    <property type="protein sequence ID" value="ABB27340.1"/>
    <property type="molecule type" value="Genomic_DNA"/>
</dbReference>
<sequence>MQLAGYVTPQIFSAFPELVAIQSTRVGGVSSGAFASLNVGHNTTDNPTCVLENRERLCAALGIEYQNLVTADQVHGTNIYVAYEAGHYSGYDAFITNQPNRYLCIFTADCYPVLLYDPHHKAVAAIHAGWKGSAGKIVLKTLHAMQTHFGTVPGNCLAYIGAGISGSAYEVGMDVAHHFANDVLCSGCAIEGTNEHKALLDLRKENYRQLLEAGIPSMHIEQSPYCTFRESDLFFSYRRDNGVTGRMVALIGLRH</sequence>
<evidence type="ECO:0000256" key="2">
    <source>
        <dbReference type="ARBA" id="ARBA00007353"/>
    </source>
</evidence>
<dbReference type="HOGENOM" id="CLU_065784_0_0_10"/>
<protein>
    <recommendedName>
        <fullName evidence="10">Purine nucleoside phosphorylase</fullName>
    </recommendedName>
</protein>
<evidence type="ECO:0000256" key="5">
    <source>
        <dbReference type="ARBA" id="ARBA00022801"/>
    </source>
</evidence>
<dbReference type="GO" id="GO:0017061">
    <property type="term" value="F:S-methyl-5-thioadenosine phosphorylase activity"/>
    <property type="evidence" value="ECO:0007669"/>
    <property type="project" value="UniProtKB-EC"/>
</dbReference>
<comment type="catalytic activity">
    <reaction evidence="9">
        <text>S-methyl-5'-thioadenosine + phosphate = 5-(methylsulfanyl)-alpha-D-ribose 1-phosphate + adenine</text>
        <dbReference type="Rhea" id="RHEA:11852"/>
        <dbReference type="ChEBI" id="CHEBI:16708"/>
        <dbReference type="ChEBI" id="CHEBI:17509"/>
        <dbReference type="ChEBI" id="CHEBI:43474"/>
        <dbReference type="ChEBI" id="CHEBI:58533"/>
        <dbReference type="EC" id="2.4.2.28"/>
    </reaction>
    <physiologicalReaction direction="left-to-right" evidence="9">
        <dbReference type="Rhea" id="RHEA:11853"/>
    </physiologicalReaction>
</comment>
<dbReference type="PANTHER" id="PTHR30616">
    <property type="entry name" value="UNCHARACTERIZED PROTEIN YFIH"/>
    <property type="match status" value="1"/>
</dbReference>
<dbReference type="STRING" id="340177.Cag_0061"/>
<evidence type="ECO:0000256" key="1">
    <source>
        <dbReference type="ARBA" id="ARBA00000553"/>
    </source>
</evidence>
<evidence type="ECO:0000313" key="11">
    <source>
        <dbReference type="EMBL" id="ABB27340.1"/>
    </source>
</evidence>
<comment type="similarity">
    <text evidence="2 10">Belongs to the purine nucleoside phosphorylase YfiH/LACC1 family.</text>
</comment>
<dbReference type="GO" id="GO:0016787">
    <property type="term" value="F:hydrolase activity"/>
    <property type="evidence" value="ECO:0007669"/>
    <property type="project" value="UniProtKB-KW"/>
</dbReference>
<evidence type="ECO:0000256" key="8">
    <source>
        <dbReference type="ARBA" id="ARBA00048968"/>
    </source>
</evidence>
<dbReference type="NCBIfam" id="TIGR00726">
    <property type="entry name" value="peptidoglycan editing factor PgeF"/>
    <property type="match status" value="1"/>
</dbReference>
<dbReference type="KEGG" id="cch:Cag_0061"/>
<evidence type="ECO:0000256" key="6">
    <source>
        <dbReference type="ARBA" id="ARBA00022833"/>
    </source>
</evidence>
<gene>
    <name evidence="11" type="ordered locus">Cag_0061</name>
</gene>
<dbReference type="AlphaFoldDB" id="Q3ANW9"/>
<comment type="catalytic activity">
    <reaction evidence="8">
        <text>adenosine + phosphate = alpha-D-ribose 1-phosphate + adenine</text>
        <dbReference type="Rhea" id="RHEA:27642"/>
        <dbReference type="ChEBI" id="CHEBI:16335"/>
        <dbReference type="ChEBI" id="CHEBI:16708"/>
        <dbReference type="ChEBI" id="CHEBI:43474"/>
        <dbReference type="ChEBI" id="CHEBI:57720"/>
        <dbReference type="EC" id="2.4.2.1"/>
    </reaction>
    <physiologicalReaction direction="left-to-right" evidence="8">
        <dbReference type="Rhea" id="RHEA:27643"/>
    </physiologicalReaction>
</comment>
<organism evidence="11">
    <name type="scientific">Chlorobium chlorochromatii (strain CaD3)</name>
    <dbReference type="NCBI Taxonomy" id="340177"/>
    <lineage>
        <taxon>Bacteria</taxon>
        <taxon>Pseudomonadati</taxon>
        <taxon>Chlorobiota</taxon>
        <taxon>Chlorobiia</taxon>
        <taxon>Chlorobiales</taxon>
        <taxon>Chlorobiaceae</taxon>
        <taxon>Chlorobium/Pelodictyon group</taxon>
        <taxon>Chlorobium</taxon>
    </lineage>
</organism>
<dbReference type="InterPro" id="IPR003730">
    <property type="entry name" value="Cu_polyphenol_OxRdtase"/>
</dbReference>
<dbReference type="InterPro" id="IPR011324">
    <property type="entry name" value="Cytotoxic_necrot_fac-like_cat"/>
</dbReference>
<keyword evidence="5" id="KW-0378">Hydrolase</keyword>
<evidence type="ECO:0000256" key="10">
    <source>
        <dbReference type="RuleBase" id="RU361274"/>
    </source>
</evidence>
<reference evidence="11" key="1">
    <citation type="submission" date="2005-08" db="EMBL/GenBank/DDBJ databases">
        <title>Complete sequence of Chlorobium chlorochromatii CaD3.</title>
        <authorList>
            <person name="Copeland A."/>
            <person name="Lucas S."/>
            <person name="Lapidus A."/>
            <person name="Barry K."/>
            <person name="Detter J.C."/>
            <person name="Glavina T."/>
            <person name="Hammon N."/>
            <person name="Israni S."/>
            <person name="Pitluck S."/>
            <person name="Bryant D."/>
            <person name="Schmutz J."/>
            <person name="Larimer F."/>
            <person name="Land M."/>
            <person name="Kyrpides N."/>
            <person name="Ivanova N."/>
            <person name="Richardson P."/>
        </authorList>
    </citation>
    <scope>NUCLEOTIDE SEQUENCE [LARGE SCALE GENOMIC DNA]</scope>
    <source>
        <strain evidence="11">CaD3</strain>
    </source>
</reference>
<evidence type="ECO:0000256" key="7">
    <source>
        <dbReference type="ARBA" id="ARBA00047989"/>
    </source>
</evidence>
<dbReference type="InterPro" id="IPR038371">
    <property type="entry name" value="Cu_polyphenol_OxRdtase_sf"/>
</dbReference>